<evidence type="ECO:0000313" key="7">
    <source>
        <dbReference type="Proteomes" id="UP000256645"/>
    </source>
</evidence>
<dbReference type="EMBL" id="PDLM01000014">
    <property type="protein sequence ID" value="RDW62314.1"/>
    <property type="molecule type" value="Genomic_DNA"/>
</dbReference>
<dbReference type="Proteomes" id="UP000256645">
    <property type="component" value="Unassembled WGS sequence"/>
</dbReference>
<dbReference type="InterPro" id="IPR027417">
    <property type="entry name" value="P-loop_NTPase"/>
</dbReference>
<comment type="caution">
    <text evidence="6">The sequence shown here is derived from an EMBL/GenBank/DDBJ whole genome shotgun (WGS) entry which is preliminary data.</text>
</comment>
<dbReference type="CDD" id="cd00200">
    <property type="entry name" value="WD40"/>
    <property type="match status" value="1"/>
</dbReference>
<feature type="repeat" description="WD" evidence="3">
    <location>
        <begin position="850"/>
        <end position="891"/>
    </location>
</feature>
<feature type="repeat" description="WD" evidence="3">
    <location>
        <begin position="1113"/>
        <end position="1154"/>
    </location>
</feature>
<dbReference type="OrthoDB" id="674604at2759"/>
<dbReference type="Pfam" id="PF06985">
    <property type="entry name" value="HET"/>
    <property type="match status" value="1"/>
</dbReference>
<name>A0A3D8QLI0_9HELO</name>
<dbReference type="Pfam" id="PF24883">
    <property type="entry name" value="NPHP3_N"/>
    <property type="match status" value="1"/>
</dbReference>
<evidence type="ECO:0000256" key="1">
    <source>
        <dbReference type="ARBA" id="ARBA00022574"/>
    </source>
</evidence>
<feature type="domain" description="Nephrocystin 3-like N-terminal" evidence="5">
    <location>
        <begin position="295"/>
        <end position="451"/>
    </location>
</feature>
<dbReference type="SUPFAM" id="SSF50998">
    <property type="entry name" value="Quinoprotein alcohol dehydrogenase-like"/>
    <property type="match status" value="1"/>
</dbReference>
<dbReference type="PROSITE" id="PS50082">
    <property type="entry name" value="WD_REPEATS_2"/>
    <property type="match status" value="7"/>
</dbReference>
<accession>A0A3D8QLI0</accession>
<dbReference type="AlphaFoldDB" id="A0A3D8QLI0"/>
<feature type="repeat" description="WD" evidence="3">
    <location>
        <begin position="892"/>
        <end position="933"/>
    </location>
</feature>
<keyword evidence="7" id="KW-1185">Reference proteome</keyword>
<feature type="domain" description="Heterokaryon incompatibility" evidence="4">
    <location>
        <begin position="25"/>
        <end position="147"/>
    </location>
</feature>
<dbReference type="PROSITE" id="PS50294">
    <property type="entry name" value="WD_REPEATS_REGION"/>
    <property type="match status" value="7"/>
</dbReference>
<evidence type="ECO:0000313" key="6">
    <source>
        <dbReference type="EMBL" id="RDW62314.1"/>
    </source>
</evidence>
<dbReference type="Gene3D" id="2.130.10.10">
    <property type="entry name" value="YVTN repeat-like/Quinoprotein amine dehydrogenase"/>
    <property type="match status" value="4"/>
</dbReference>
<dbReference type="Pfam" id="PF00400">
    <property type="entry name" value="WD40"/>
    <property type="match status" value="7"/>
</dbReference>
<dbReference type="InterPro" id="IPR001680">
    <property type="entry name" value="WD40_rpt"/>
</dbReference>
<dbReference type="InterPro" id="IPR020472">
    <property type="entry name" value="WD40_PAC1"/>
</dbReference>
<evidence type="ECO:0000256" key="2">
    <source>
        <dbReference type="ARBA" id="ARBA00022737"/>
    </source>
</evidence>
<evidence type="ECO:0000256" key="3">
    <source>
        <dbReference type="PROSITE-ProRule" id="PRU00221"/>
    </source>
</evidence>
<evidence type="ECO:0000259" key="4">
    <source>
        <dbReference type="Pfam" id="PF06985"/>
    </source>
</evidence>
<dbReference type="PANTHER" id="PTHR19848">
    <property type="entry name" value="WD40 REPEAT PROTEIN"/>
    <property type="match status" value="1"/>
</dbReference>
<dbReference type="InterPro" id="IPR015943">
    <property type="entry name" value="WD40/YVTN_repeat-like_dom_sf"/>
</dbReference>
<feature type="repeat" description="WD" evidence="3">
    <location>
        <begin position="976"/>
        <end position="1017"/>
    </location>
</feature>
<feature type="repeat" description="WD" evidence="3">
    <location>
        <begin position="1071"/>
        <end position="1112"/>
    </location>
</feature>
<proteinExistence type="predicted"/>
<gene>
    <name evidence="6" type="ORF">BP6252_11747</name>
</gene>
<dbReference type="PRINTS" id="PR00320">
    <property type="entry name" value="GPROTEINBRPT"/>
</dbReference>
<dbReference type="InterPro" id="IPR056884">
    <property type="entry name" value="NPHP3-like_N"/>
</dbReference>
<keyword evidence="1 3" id="KW-0853">WD repeat</keyword>
<dbReference type="SUPFAM" id="SSF52540">
    <property type="entry name" value="P-loop containing nucleoside triphosphate hydrolases"/>
    <property type="match status" value="1"/>
</dbReference>
<dbReference type="InterPro" id="IPR011047">
    <property type="entry name" value="Quinoprotein_ADH-like_sf"/>
</dbReference>
<sequence>MRLLKLEDNGEFSLTPNIINPTPPYAILSHTWEDDSEEVSFKDLNDGLAKTKKHGYQKLRFCGEQAGRHELQHFWVDTCCIDKSSSAELQEAINSMFRWYRDATKCYVYLSDVSTKKRKASDRFSERSWESAFRLSRWFTRGWTLQELLAPGPDSVEFFSREGDRLGDKRSLEQHIHEITGIPISALQGTPLSQFNTYDRLLWAEKRQTIREEDKAYSLFGIFDIQIPLLYGEGREKAFKRLREEIDKPSNNAAQSLGLDRLHHLPSATDALFNSLNRQHEPICLPETRVDLLQKIYDWADGRDERCLFWLSGLAGTGKSTIARTISHKYFEQKRLAASFFFSKGGGDIGHAGRFFTSLAVQLARNIPQTQQFIADALLEHDNIADQSLADQWRQLILRPLSMLDSRSSYVLIVDALDECDNEDNIRMILQLLGEARKLKTVWLRVFLTSRPEIPIRHGFCQMPDSEHQDFVLHNISPSIVNHDISIFLQYSLKLIAAERSLGAGWPGEQIIERLVYAASGLFIWAATAYRFIREGKLFAARRLDMILQSSITNTNGPEQYLNGMYLTVLRQSTADYSAEDAEELYCMLKSLLGSIITLFSPLSIQSLSELINISKEEVVQTLDDLHAILDIPQDQISPIRLHHPSFRDFLYTIERCSDSNFRVDEKQAHQILTEYCIQLMSKSLKKDVCHQEAPGTFVTDVENYRKEQCLPPSVQYACLYWIQHLQKSGTQLYDNCHIHQFLQIYLLYWLEALGWMGKTSEGILAILSLEIHITAETSPMLQAFIYDAKRFVLTNRSMIEQTPLQLYSSALIFAPEKSLVRKQFEQCIPRWILRKPRVQPNWNSALQTFEGHTSSVLSVAFSPDGKQVVSGSDDETVRLWDAITGAPLQTLEGHTSSVLSVAFSLDGKQVVSGSYDETVRLWDAVTGAPLQTLEGHTSSILSVAFSPDGKQVVSGSDDETVRLWDAVTGAPLQTLEGYTSSVSSVAFSPDGKQVVSGSYDKTVRLWDAVTGAPLQTLEGHTSSVLSVAFSPDGKQVVSGSQDKIVRLWDAVTGAPLQTLEGHTSSVLSTLEGHTSSVLSVAFSPDGKQVVSGSDDKTVRLWDAVTGALLQTLEGHTSSVYSVAFSPDGKQVVSGSYDKIVRLWDAVTGAPLQTLGGYTSSVSSVAFSLDSKQVVNILLVSGNWIVEEDTKILWLPPEYRPTDLACIAVCNRTLVLGSSSGRVSVFEFKEGSRLT</sequence>
<feature type="repeat" description="WD" evidence="3">
    <location>
        <begin position="1018"/>
        <end position="1059"/>
    </location>
</feature>
<dbReference type="Gene3D" id="3.40.50.300">
    <property type="entry name" value="P-loop containing nucleotide triphosphate hydrolases"/>
    <property type="match status" value="1"/>
</dbReference>
<dbReference type="STRING" id="1849047.A0A3D8QLI0"/>
<feature type="repeat" description="WD" evidence="3">
    <location>
        <begin position="934"/>
        <end position="975"/>
    </location>
</feature>
<dbReference type="InterPro" id="IPR010730">
    <property type="entry name" value="HET"/>
</dbReference>
<dbReference type="PANTHER" id="PTHR19848:SF8">
    <property type="entry name" value="F-BOX AND WD REPEAT DOMAIN CONTAINING 7"/>
    <property type="match status" value="1"/>
</dbReference>
<reference evidence="6 7" key="1">
    <citation type="journal article" date="2018" name="IMA Fungus">
        <title>IMA Genome-F 9: Draft genome sequence of Annulohypoxylon stygium, Aspergillus mulundensis, Berkeleyomyces basicola (syn. Thielaviopsis basicola), Ceratocystis smalleyi, two Cercospora beticola strains, Coleophoma cylindrospora, Fusarium fracticaudum, Phialophora cf. hyalina, and Morchella septimelata.</title>
        <authorList>
            <person name="Wingfield B.D."/>
            <person name="Bills G.F."/>
            <person name="Dong Y."/>
            <person name="Huang W."/>
            <person name="Nel W.J."/>
            <person name="Swalarsk-Parry B.S."/>
            <person name="Vaghefi N."/>
            <person name="Wilken P.M."/>
            <person name="An Z."/>
            <person name="de Beer Z.W."/>
            <person name="De Vos L."/>
            <person name="Chen L."/>
            <person name="Duong T.A."/>
            <person name="Gao Y."/>
            <person name="Hammerbacher A."/>
            <person name="Kikkert J.R."/>
            <person name="Li Y."/>
            <person name="Li H."/>
            <person name="Li K."/>
            <person name="Li Q."/>
            <person name="Liu X."/>
            <person name="Ma X."/>
            <person name="Naidoo K."/>
            <person name="Pethybridge S.J."/>
            <person name="Sun J."/>
            <person name="Steenkamp E.T."/>
            <person name="van der Nest M.A."/>
            <person name="van Wyk S."/>
            <person name="Wingfield M.J."/>
            <person name="Xiong C."/>
            <person name="Yue Q."/>
            <person name="Zhang X."/>
        </authorList>
    </citation>
    <scope>NUCLEOTIDE SEQUENCE [LARGE SCALE GENOMIC DNA]</scope>
    <source>
        <strain evidence="6 7">BP6252</strain>
    </source>
</reference>
<organism evidence="6 7">
    <name type="scientific">Coleophoma cylindrospora</name>
    <dbReference type="NCBI Taxonomy" id="1849047"/>
    <lineage>
        <taxon>Eukaryota</taxon>
        <taxon>Fungi</taxon>
        <taxon>Dikarya</taxon>
        <taxon>Ascomycota</taxon>
        <taxon>Pezizomycotina</taxon>
        <taxon>Leotiomycetes</taxon>
        <taxon>Helotiales</taxon>
        <taxon>Dermateaceae</taxon>
        <taxon>Coleophoma</taxon>
    </lineage>
</organism>
<keyword evidence="2" id="KW-0677">Repeat</keyword>
<dbReference type="SMART" id="SM00320">
    <property type="entry name" value="WD40"/>
    <property type="match status" value="8"/>
</dbReference>
<protein>
    <submittedName>
        <fullName evidence="6">Uncharacterized protein</fullName>
    </submittedName>
</protein>
<evidence type="ECO:0000259" key="5">
    <source>
        <dbReference type="Pfam" id="PF24883"/>
    </source>
</evidence>